<protein>
    <submittedName>
        <fullName evidence="2">Uncharacterized protein</fullName>
    </submittedName>
</protein>
<accession>A0A1B7WUP9</accession>
<organism evidence="2 3">
    <name type="scientific">Aphanizomenon flos-aquae WA102</name>
    <dbReference type="NCBI Taxonomy" id="1710896"/>
    <lineage>
        <taxon>Bacteria</taxon>
        <taxon>Bacillati</taxon>
        <taxon>Cyanobacteriota</taxon>
        <taxon>Cyanophyceae</taxon>
        <taxon>Nostocales</taxon>
        <taxon>Aphanizomenonaceae</taxon>
        <taxon>Aphanizomenon</taxon>
    </lineage>
</organism>
<reference evidence="2 3" key="1">
    <citation type="submission" date="2015-09" db="EMBL/GenBank/DDBJ databases">
        <title>Aphanizomenon flos-aquae WA102.</title>
        <authorList>
            <person name="Driscoll C."/>
        </authorList>
    </citation>
    <scope>NUCLEOTIDE SEQUENCE [LARGE SCALE GENOMIC DNA]</scope>
    <source>
        <strain evidence="2">WA102</strain>
    </source>
</reference>
<proteinExistence type="predicted"/>
<dbReference type="AlphaFoldDB" id="A0A1B7WUP9"/>
<evidence type="ECO:0000256" key="1">
    <source>
        <dbReference type="SAM" id="MobiDB-lite"/>
    </source>
</evidence>
<comment type="caution">
    <text evidence="2">The sequence shown here is derived from an EMBL/GenBank/DDBJ whole genome shotgun (WGS) entry which is preliminary data.</text>
</comment>
<dbReference type="Proteomes" id="UP000092093">
    <property type="component" value="Unassembled WGS sequence"/>
</dbReference>
<gene>
    <name evidence="2" type="ORF">AN484_22080</name>
</gene>
<name>A0A1B7WUP9_APHFL</name>
<dbReference type="EMBL" id="LJOW01000167">
    <property type="protein sequence ID" value="OBQ40856.1"/>
    <property type="molecule type" value="Genomic_DNA"/>
</dbReference>
<evidence type="ECO:0000313" key="2">
    <source>
        <dbReference type="EMBL" id="OBQ40856.1"/>
    </source>
</evidence>
<evidence type="ECO:0000313" key="3">
    <source>
        <dbReference type="Proteomes" id="UP000092093"/>
    </source>
</evidence>
<sequence length="80" mass="8500">MTRSKRTALLALEGVEGLTAFRFQRVGLGLVLAHDEGSGDEAYEEGEEVGNHGLSLVRSSTRTRGPRSAGVCGVAKVTRQ</sequence>
<feature type="region of interest" description="Disordered" evidence="1">
    <location>
        <begin position="59"/>
        <end position="80"/>
    </location>
</feature>